<dbReference type="InterPro" id="IPR032710">
    <property type="entry name" value="NTF2-like_dom_sf"/>
</dbReference>
<gene>
    <name evidence="1" type="ORF">E0E05_11320</name>
</gene>
<evidence type="ECO:0008006" key="3">
    <source>
        <dbReference type="Google" id="ProtNLM"/>
    </source>
</evidence>
<dbReference type="GO" id="GO:0030638">
    <property type="term" value="P:polyketide metabolic process"/>
    <property type="evidence" value="ECO:0007669"/>
    <property type="project" value="InterPro"/>
</dbReference>
<dbReference type="OrthoDB" id="8410224at2"/>
<evidence type="ECO:0000313" key="2">
    <source>
        <dbReference type="Proteomes" id="UP000293719"/>
    </source>
</evidence>
<reference evidence="1 2" key="1">
    <citation type="journal article" date="2017" name="Int. J. Syst. Evol. Microbiol.">
        <title>Roseitalea porphyridii gen. nov., sp. nov., isolated from a red alga, and reclassification of Hoeflea suaedae Chung et al. 2013 as Pseudohoeflea suaedae gen. nov., comb. nov.</title>
        <authorList>
            <person name="Hyeon J.W."/>
            <person name="Jeong S.E."/>
            <person name="Baek K."/>
            <person name="Jeon C.O."/>
        </authorList>
    </citation>
    <scope>NUCLEOTIDE SEQUENCE [LARGE SCALE GENOMIC DNA]</scope>
    <source>
        <strain evidence="1 2">MA7-20</strain>
    </source>
</reference>
<protein>
    <recommendedName>
        <fullName evidence="3">Polyketide cyclase</fullName>
    </recommendedName>
</protein>
<accession>A0A4P6V1V4</accession>
<dbReference type="InterPro" id="IPR009959">
    <property type="entry name" value="Cyclase_SnoaL-like"/>
</dbReference>
<keyword evidence="2" id="KW-1185">Reference proteome</keyword>
<proteinExistence type="predicted"/>
<dbReference type="PANTHER" id="PTHR38436">
    <property type="entry name" value="POLYKETIDE CYCLASE SNOAL-LIKE DOMAIN"/>
    <property type="match status" value="1"/>
</dbReference>
<dbReference type="KEGG" id="rpod:E0E05_11320"/>
<evidence type="ECO:0000313" key="1">
    <source>
        <dbReference type="EMBL" id="QBK31135.1"/>
    </source>
</evidence>
<dbReference type="RefSeq" id="WP_131616810.1">
    <property type="nucleotide sequence ID" value="NZ_CP036532.1"/>
</dbReference>
<dbReference type="GeneID" id="90767888"/>
<dbReference type="Pfam" id="PF07366">
    <property type="entry name" value="SnoaL"/>
    <property type="match status" value="2"/>
</dbReference>
<dbReference type="Gene3D" id="3.10.450.50">
    <property type="match status" value="2"/>
</dbReference>
<sequence length="333" mass="37507">MSDWRTDTRTFLNALIRVPDLELEPFARTAIADDTIWDIAAPVGRLEGREAVLDGFVRPLRRALRRVYRRDEIFFGARNRREAGGDWVCAVTHYVGVFDRDLFGVLPAGRMAFARSGEFYRIANGMIVEAKIILDLIDLMRQAGRFPLPRMLGTEMLFPGPATHDGILPNDPARGEASLDIVEAMIGDLQEFDPETFHSESQTGTHGHWHEDMMWYGPGGIGSTFGWDGFVSHHRAAFLRAFPDRRGGNHFCRIGDGDFAAFSGWPSMTMTHRGDYLGVPATNRAMTLNVMDFYRIADAKIIENWVLLDYVSLFDQMGVDVIARSAAMESHFL</sequence>
<dbReference type="AlphaFoldDB" id="A0A4P6V1V4"/>
<dbReference type="SUPFAM" id="SSF54427">
    <property type="entry name" value="NTF2-like"/>
    <property type="match status" value="2"/>
</dbReference>
<dbReference type="Proteomes" id="UP000293719">
    <property type="component" value="Chromosome"/>
</dbReference>
<name>A0A4P6V1V4_9HYPH</name>
<dbReference type="PANTHER" id="PTHR38436:SF1">
    <property type="entry name" value="ESTER CYCLASE"/>
    <property type="match status" value="1"/>
</dbReference>
<dbReference type="EMBL" id="CP036532">
    <property type="protein sequence ID" value="QBK31135.1"/>
    <property type="molecule type" value="Genomic_DNA"/>
</dbReference>
<organism evidence="1 2">
    <name type="scientific">Roseitalea porphyridii</name>
    <dbReference type="NCBI Taxonomy" id="1852022"/>
    <lineage>
        <taxon>Bacteria</taxon>
        <taxon>Pseudomonadati</taxon>
        <taxon>Pseudomonadota</taxon>
        <taxon>Alphaproteobacteria</taxon>
        <taxon>Hyphomicrobiales</taxon>
        <taxon>Ahrensiaceae</taxon>
        <taxon>Roseitalea</taxon>
    </lineage>
</organism>